<dbReference type="InterPro" id="IPR003337">
    <property type="entry name" value="Trehalose_PPase"/>
</dbReference>
<dbReference type="RefSeq" id="WP_281999900.1">
    <property type="nucleotide sequence ID" value="NZ_AP027151.1"/>
</dbReference>
<evidence type="ECO:0000313" key="1">
    <source>
        <dbReference type="EMBL" id="BDV43779.1"/>
    </source>
</evidence>
<proteinExistence type="predicted"/>
<dbReference type="InterPro" id="IPR036412">
    <property type="entry name" value="HAD-like_sf"/>
</dbReference>
<organism evidence="1 2">
    <name type="scientific">Geotalea uraniireducens</name>
    <dbReference type="NCBI Taxonomy" id="351604"/>
    <lineage>
        <taxon>Bacteria</taxon>
        <taxon>Pseudomonadati</taxon>
        <taxon>Thermodesulfobacteriota</taxon>
        <taxon>Desulfuromonadia</taxon>
        <taxon>Geobacterales</taxon>
        <taxon>Geobacteraceae</taxon>
        <taxon>Geotalea</taxon>
    </lineage>
</organism>
<dbReference type="SUPFAM" id="SSF56784">
    <property type="entry name" value="HAD-like"/>
    <property type="match status" value="1"/>
</dbReference>
<gene>
    <name evidence="1" type="ORF">GURASL_27020</name>
</gene>
<sequence>MTIITQRERLWIFAFDGTIVPAADRAKARLRQPIRQLLEELADNPRNLVALLSSRPLEDLAPRVPVPGIYLGGGCGAEWHTPDNGSMTLSGRPKERLMERREALLPLLADAAALPGIELEDHRWSVAITGGAASAKTRKDCADRLEELVGDGPATRFRRAALVEIPFIPEITMEFGVRAICRLLSFDGELICAGSEQGDAAALSWIIRQGGKAINIGRRPLVAESLAVADVRALNRTVRSIAGLAPAIPTRPHCQRLEAGRTAAAQPLDAPQTGCSIRR</sequence>
<dbReference type="EMBL" id="AP027151">
    <property type="protein sequence ID" value="BDV43779.1"/>
    <property type="molecule type" value="Genomic_DNA"/>
</dbReference>
<dbReference type="Gene3D" id="3.30.70.1020">
    <property type="entry name" value="Trehalose-6-phosphate phosphatase related protein, domain 2"/>
    <property type="match status" value="1"/>
</dbReference>
<dbReference type="Gene3D" id="3.40.50.1000">
    <property type="entry name" value="HAD superfamily/HAD-like"/>
    <property type="match status" value="1"/>
</dbReference>
<evidence type="ECO:0000313" key="2">
    <source>
        <dbReference type="Proteomes" id="UP001317705"/>
    </source>
</evidence>
<protein>
    <submittedName>
        <fullName evidence="1">Trehalose-phosphatase</fullName>
    </submittedName>
</protein>
<accession>A0ABM8EMF9</accession>
<dbReference type="Proteomes" id="UP001317705">
    <property type="component" value="Chromosome"/>
</dbReference>
<name>A0ABM8EMF9_9BACT</name>
<reference evidence="1 2" key="1">
    <citation type="submission" date="2022-12" db="EMBL/GenBank/DDBJ databases">
        <title>Polyphasic characterization of Geotalea uranireducens NIT-SL11 newly isolated from a complex of sewage sludge and microbially reduced graphene oxide.</title>
        <authorList>
            <person name="Xie L."/>
            <person name="Yoshida N."/>
            <person name="Meng L."/>
        </authorList>
    </citation>
    <scope>NUCLEOTIDE SEQUENCE [LARGE SCALE GENOMIC DNA]</scope>
    <source>
        <strain evidence="1 2">NIT-SL11</strain>
    </source>
</reference>
<dbReference type="Pfam" id="PF02358">
    <property type="entry name" value="Trehalose_PPase"/>
    <property type="match status" value="1"/>
</dbReference>
<dbReference type="InterPro" id="IPR023214">
    <property type="entry name" value="HAD_sf"/>
</dbReference>
<keyword evidence="2" id="KW-1185">Reference proteome</keyword>